<reference evidence="3" key="1">
    <citation type="journal article" date="2023" name="Mol. Phylogenet. Evol.">
        <title>Genome-scale phylogeny and comparative genomics of the fungal order Sordariales.</title>
        <authorList>
            <person name="Hensen N."/>
            <person name="Bonometti L."/>
            <person name="Westerberg I."/>
            <person name="Brannstrom I.O."/>
            <person name="Guillou S."/>
            <person name="Cros-Aarteil S."/>
            <person name="Calhoun S."/>
            <person name="Haridas S."/>
            <person name="Kuo A."/>
            <person name="Mondo S."/>
            <person name="Pangilinan J."/>
            <person name="Riley R."/>
            <person name="LaButti K."/>
            <person name="Andreopoulos B."/>
            <person name="Lipzen A."/>
            <person name="Chen C."/>
            <person name="Yan M."/>
            <person name="Daum C."/>
            <person name="Ng V."/>
            <person name="Clum A."/>
            <person name="Steindorff A."/>
            <person name="Ohm R.A."/>
            <person name="Martin F."/>
            <person name="Silar P."/>
            <person name="Natvig D.O."/>
            <person name="Lalanne C."/>
            <person name="Gautier V."/>
            <person name="Ament-Velasquez S.L."/>
            <person name="Kruys A."/>
            <person name="Hutchinson M.I."/>
            <person name="Powell A.J."/>
            <person name="Barry K."/>
            <person name="Miller A.N."/>
            <person name="Grigoriev I.V."/>
            <person name="Debuchy R."/>
            <person name="Gladieux P."/>
            <person name="Hiltunen Thoren M."/>
            <person name="Johannesson H."/>
        </authorList>
    </citation>
    <scope>NUCLEOTIDE SEQUENCE</scope>
    <source>
        <strain evidence="3">CBS 532.94</strain>
    </source>
</reference>
<reference evidence="3" key="2">
    <citation type="submission" date="2023-05" db="EMBL/GenBank/DDBJ databases">
        <authorList>
            <consortium name="Lawrence Berkeley National Laboratory"/>
            <person name="Steindorff A."/>
            <person name="Hensen N."/>
            <person name="Bonometti L."/>
            <person name="Westerberg I."/>
            <person name="Brannstrom I.O."/>
            <person name="Guillou S."/>
            <person name="Cros-Aarteil S."/>
            <person name="Calhoun S."/>
            <person name="Haridas S."/>
            <person name="Kuo A."/>
            <person name="Mondo S."/>
            <person name="Pangilinan J."/>
            <person name="Riley R."/>
            <person name="Labutti K."/>
            <person name="Andreopoulos B."/>
            <person name="Lipzen A."/>
            <person name="Chen C."/>
            <person name="Yanf M."/>
            <person name="Daum C."/>
            <person name="Ng V."/>
            <person name="Clum A."/>
            <person name="Ohm R."/>
            <person name="Martin F."/>
            <person name="Silar P."/>
            <person name="Natvig D."/>
            <person name="Lalanne C."/>
            <person name="Gautier V."/>
            <person name="Ament-Velasquez S.L."/>
            <person name="Kruys A."/>
            <person name="Hutchinson M.I."/>
            <person name="Powell A.J."/>
            <person name="Barry K."/>
            <person name="Miller A.N."/>
            <person name="Grigoriev I.V."/>
            <person name="Debuchy R."/>
            <person name="Gladieux P."/>
            <person name="Thoren M.H."/>
            <person name="Johannesson H."/>
        </authorList>
    </citation>
    <scope>NUCLEOTIDE SEQUENCE</scope>
    <source>
        <strain evidence="3">CBS 532.94</strain>
    </source>
</reference>
<keyword evidence="1" id="KW-1133">Transmembrane helix</keyword>
<evidence type="ECO:0000313" key="3">
    <source>
        <dbReference type="EMBL" id="KAK4242116.1"/>
    </source>
</evidence>
<dbReference type="Proteomes" id="UP001303760">
    <property type="component" value="Unassembled WGS sequence"/>
</dbReference>
<name>A0AAN7HA09_9PEZI</name>
<keyword evidence="1" id="KW-0812">Transmembrane</keyword>
<evidence type="ECO:0000259" key="2">
    <source>
        <dbReference type="Pfam" id="PF09995"/>
    </source>
</evidence>
<proteinExistence type="predicted"/>
<dbReference type="InterPro" id="IPR018713">
    <property type="entry name" value="MPAB/Lcp_cat_dom"/>
</dbReference>
<gene>
    <name evidence="3" type="ORF">C8A03DRAFT_40537</name>
</gene>
<feature type="domain" description="ER-bound oxygenase mpaB/mpaB'/Rubber oxygenase catalytic" evidence="2">
    <location>
        <begin position="130"/>
        <end position="350"/>
    </location>
</feature>
<evidence type="ECO:0000256" key="1">
    <source>
        <dbReference type="SAM" id="Phobius"/>
    </source>
</evidence>
<feature type="transmembrane region" description="Helical" evidence="1">
    <location>
        <begin position="445"/>
        <end position="470"/>
    </location>
</feature>
<dbReference type="PANTHER" id="PTHR37539:SF1">
    <property type="entry name" value="ER-BOUND OXYGENASE MPAB_MPAB'_RUBBER OXYGENASE CATALYTIC DOMAIN-CONTAINING PROTEIN"/>
    <property type="match status" value="1"/>
</dbReference>
<keyword evidence="1" id="KW-0472">Membrane</keyword>
<dbReference type="EMBL" id="MU860012">
    <property type="protein sequence ID" value="KAK4242116.1"/>
    <property type="molecule type" value="Genomic_DNA"/>
</dbReference>
<accession>A0AAN7HA09</accession>
<dbReference type="AlphaFoldDB" id="A0AAN7HA09"/>
<keyword evidence="4" id="KW-1185">Reference proteome</keyword>
<evidence type="ECO:0000313" key="4">
    <source>
        <dbReference type="Proteomes" id="UP001303760"/>
    </source>
</evidence>
<dbReference type="InterPro" id="IPR037473">
    <property type="entry name" value="Lcp-like"/>
</dbReference>
<organism evidence="3 4">
    <name type="scientific">Achaetomium macrosporum</name>
    <dbReference type="NCBI Taxonomy" id="79813"/>
    <lineage>
        <taxon>Eukaryota</taxon>
        <taxon>Fungi</taxon>
        <taxon>Dikarya</taxon>
        <taxon>Ascomycota</taxon>
        <taxon>Pezizomycotina</taxon>
        <taxon>Sordariomycetes</taxon>
        <taxon>Sordariomycetidae</taxon>
        <taxon>Sordariales</taxon>
        <taxon>Chaetomiaceae</taxon>
        <taxon>Achaetomium</taxon>
    </lineage>
</organism>
<protein>
    <recommendedName>
        <fullName evidence="2">ER-bound oxygenase mpaB/mpaB'/Rubber oxygenase catalytic domain-containing protein</fullName>
    </recommendedName>
</protein>
<dbReference type="Pfam" id="PF09995">
    <property type="entry name" value="MPAB_Lcp_cat"/>
    <property type="match status" value="1"/>
</dbReference>
<comment type="caution">
    <text evidence="3">The sequence shown here is derived from an EMBL/GenBank/DDBJ whole genome shotgun (WGS) entry which is preliminary data.</text>
</comment>
<sequence>MTSKRPENGSRVRAWNYEFKWTPDHRTAEELRPLIFSYDELATRCLDRFDDLLAPCPRGKRKTVKEGAGDTCPHSGLPDLYELLKTRAPEDETLQELWDQVNTIPDWVDWDQIERGQRVFYRYAGPSIVGLTFQSLLGGLGSARVVETLTRTGGFGVCAARRRLLATFQHILDVTDSLSSIQPGGKGFVSSIRVRFLHASVRRRILTLTQRQPTYYSITAHGIPINNLDSIGTILAFSAALIWIAFPRQGIFLLPPEIEDYLALWRYLAHLLGVPTTRFLSNPHAARTTMESLLFSELAHPSPVSRVLANNMIQSLARQPPGYASAAFLRAEAHWLNGRALADALGVPRPGVWHTLLVAGQCLVFMAVCYTRRSVRSWDEAGIARVRRVLRSLVAREMGGGGGEGGEAMHELKYIPSLDREGDEEAAVGWVTMGKGVERRNLKAVLVASVVVVWVVWLGVRGVLGVLRILR</sequence>
<dbReference type="PANTHER" id="PTHR37539">
    <property type="entry name" value="SECRETED PROTEIN-RELATED"/>
    <property type="match status" value="1"/>
</dbReference>
<dbReference type="GO" id="GO:0016491">
    <property type="term" value="F:oxidoreductase activity"/>
    <property type="evidence" value="ECO:0007669"/>
    <property type="project" value="InterPro"/>
</dbReference>